<comment type="caution">
    <text evidence="1">The sequence shown here is derived from an EMBL/GenBank/DDBJ whole genome shotgun (WGS) entry which is preliminary data.</text>
</comment>
<keyword evidence="2" id="KW-1185">Reference proteome</keyword>
<proteinExistence type="predicted"/>
<dbReference type="Proteomes" id="UP000685013">
    <property type="component" value="Chromosome 4"/>
</dbReference>
<name>A0AAV6NUA7_9ROSI</name>
<accession>A0AAV6NUA7</accession>
<dbReference type="AlphaFoldDB" id="A0AAV6NUA7"/>
<evidence type="ECO:0000313" key="1">
    <source>
        <dbReference type="EMBL" id="KAG6601634.1"/>
    </source>
</evidence>
<gene>
    <name evidence="1" type="ORF">SDJN03_06867</name>
</gene>
<sequence length="83" mass="8997">MSGGIPSPTLVRSHHLSSVGFLSCVNTWNLTVRSHHLSSVGFLSCVNTGNLSVRSHHWSSVGFLSCVNTWKGPFFGDTHLVFA</sequence>
<organism evidence="1 2">
    <name type="scientific">Cucurbita argyrosperma subsp. sororia</name>
    <dbReference type="NCBI Taxonomy" id="37648"/>
    <lineage>
        <taxon>Eukaryota</taxon>
        <taxon>Viridiplantae</taxon>
        <taxon>Streptophyta</taxon>
        <taxon>Embryophyta</taxon>
        <taxon>Tracheophyta</taxon>
        <taxon>Spermatophyta</taxon>
        <taxon>Magnoliopsida</taxon>
        <taxon>eudicotyledons</taxon>
        <taxon>Gunneridae</taxon>
        <taxon>Pentapetalae</taxon>
        <taxon>rosids</taxon>
        <taxon>fabids</taxon>
        <taxon>Cucurbitales</taxon>
        <taxon>Cucurbitaceae</taxon>
        <taxon>Cucurbiteae</taxon>
        <taxon>Cucurbita</taxon>
    </lineage>
</organism>
<dbReference type="EMBL" id="JAGKQH010000004">
    <property type="protein sequence ID" value="KAG6601634.1"/>
    <property type="molecule type" value="Genomic_DNA"/>
</dbReference>
<evidence type="ECO:0000313" key="2">
    <source>
        <dbReference type="Proteomes" id="UP000685013"/>
    </source>
</evidence>
<reference evidence="1 2" key="1">
    <citation type="journal article" date="2021" name="Hortic Res">
        <title>The domestication of Cucurbita argyrosperma as revealed by the genome of its wild relative.</title>
        <authorList>
            <person name="Barrera-Redondo J."/>
            <person name="Sanchez-de la Vega G."/>
            <person name="Aguirre-Liguori J.A."/>
            <person name="Castellanos-Morales G."/>
            <person name="Gutierrez-Guerrero Y.T."/>
            <person name="Aguirre-Dugua X."/>
            <person name="Aguirre-Planter E."/>
            <person name="Tenaillon M.I."/>
            <person name="Lira-Saade R."/>
            <person name="Eguiarte L.E."/>
        </authorList>
    </citation>
    <scope>NUCLEOTIDE SEQUENCE [LARGE SCALE GENOMIC DNA]</scope>
    <source>
        <strain evidence="1">JBR-2021</strain>
    </source>
</reference>
<protein>
    <submittedName>
        <fullName evidence="1">Uncharacterized protein</fullName>
    </submittedName>
</protein>
<feature type="non-terminal residue" evidence="1">
    <location>
        <position position="1"/>
    </location>
</feature>